<proteinExistence type="predicted"/>
<feature type="region of interest" description="Disordered" evidence="1">
    <location>
        <begin position="402"/>
        <end position="622"/>
    </location>
</feature>
<feature type="compositionally biased region" description="Polar residues" evidence="1">
    <location>
        <begin position="92"/>
        <end position="102"/>
    </location>
</feature>
<feature type="compositionally biased region" description="Polar residues" evidence="1">
    <location>
        <begin position="905"/>
        <end position="914"/>
    </location>
</feature>
<organism evidence="2 3">
    <name type="scientific">Armillaria luteobubalina</name>
    <dbReference type="NCBI Taxonomy" id="153913"/>
    <lineage>
        <taxon>Eukaryota</taxon>
        <taxon>Fungi</taxon>
        <taxon>Dikarya</taxon>
        <taxon>Basidiomycota</taxon>
        <taxon>Agaricomycotina</taxon>
        <taxon>Agaricomycetes</taxon>
        <taxon>Agaricomycetidae</taxon>
        <taxon>Agaricales</taxon>
        <taxon>Marasmiineae</taxon>
        <taxon>Physalacriaceae</taxon>
        <taxon>Armillaria</taxon>
    </lineage>
</organism>
<feature type="region of interest" description="Disordered" evidence="1">
    <location>
        <begin position="740"/>
        <end position="768"/>
    </location>
</feature>
<feature type="compositionally biased region" description="Pro residues" evidence="1">
    <location>
        <begin position="883"/>
        <end position="894"/>
    </location>
</feature>
<comment type="caution">
    <text evidence="2">The sequence shown here is derived from an EMBL/GenBank/DDBJ whole genome shotgun (WGS) entry which is preliminary data.</text>
</comment>
<dbReference type="Proteomes" id="UP001175228">
    <property type="component" value="Unassembled WGS sequence"/>
</dbReference>
<feature type="compositionally biased region" description="Polar residues" evidence="1">
    <location>
        <begin position="938"/>
        <end position="952"/>
    </location>
</feature>
<feature type="region of interest" description="Disordered" evidence="1">
    <location>
        <begin position="830"/>
        <end position="952"/>
    </location>
</feature>
<feature type="compositionally biased region" description="Polar residues" evidence="1">
    <location>
        <begin position="140"/>
        <end position="168"/>
    </location>
</feature>
<evidence type="ECO:0000256" key="1">
    <source>
        <dbReference type="SAM" id="MobiDB-lite"/>
    </source>
</evidence>
<sequence>MKRPHSGATSPAKRRKVDTPTPANVEGNASPKAMSQTDLLRTPRKRKVHSQTPAAEGAPEKVISQADLPQTARRRKLNLSTLIKVEEDGSLATATSQSNSPKTPRKRGRPAGANKDTESVSTPTSPKMKSPVQRRPAASDVTTGSGTAVNDQTIALDTETEPCSSVTATPRKGHTKGLVPSNPPTERNRRASIDGSSSKKKQRRPVKSEQVEPLSLGPKSLPLLELPSNNTPSLWADNKTDLVILTSKLNMVTTIFVDQESVIGIAIQDDGEVELSIARDCSHQSAPINSSIPQDVPEAPEPPPKDVAVSSPITLVESHLSTPVIESEIPTAHALNPISSSSGDFPDHVNPIAHPSSTQVTEILTSDDSSQGLAILEPLKTCNLQASGRVSQPTSFEDLVRRDTNTPATPSFPPVLRVSPSPPSLGKPDVASRPSPSVASRDQMIPAVPQAPFLTGSNRVPLLPSRSSTPPHTGYWGRKRDDHSRETLNQRLEPPLHHSRPWDSKWDDYPQEKFSQRSGSPIRRHKHWDDNWDDRPRETSSRPPTYSSPEEHPSLPSVIKDPRRDPLPGHPAGPGKTTDPRRRSPVRRSLQAFSPAPVPDNQSQIPERPRVSMPCSSKSGLPSFKKIRGAPGGSILPSSSTAATSGPCLLGMYIHEPHSIDASWSSRPDAQVCGGSHLGLSAGGDCNHSSSSFSSSSARRHFYNQEDGPERRTESTPIVYSERLERYSSKKSSLTSYMTEVRSRGMGSQPTHNPPRSQPNFFHPPVPSLPRYPTAATVPIIKEEVDMIYRFTPQAAGGPMPLVSKRSSSPPLYVLSATIPPNNLLKLSRPSSPDSLYAPSPTRHDTHPLNVPCEDTYMLDEEKLSPPPPAATIASSTARADPPALPTMMPPPLTTSPQKEHHANMTPQPHFLSSRSEEERNLPNTSQSDIPCEAGAGSASSTREAGQNGSLQQQLRAEQIVNSDLAHREPNGLHPAPQEMGKASESNYSIHERLQAISPDIQQPTNKAPMNEEIEEIIIDDLPEVQQFAATDFPVLLFVSLPGYGYASLGYFRNLGIVSKMSSDERKRTMLRARLRWVADEEYGELEDETFAKGCWWSEQKVVEGLEDKFVRDQCPGLGLGMRTVERWWCRGCGRVNRDDGWKWRRCSSEKCKDKQAEFFKALSLDEVRGRNDRMPMARPHEIASLPGMTTTTWEDGTVTYMYPLSASRLVKHIFTGNYPPLQEDASRLWVGLQGKGVELIRDHDGPYYTCAFVGHRECWPESVKEASEVVSDSAIGYGEFPSGMDIRRVEVLAWFIKGSAKFKARETGAVSQVLRARQGLVGILSLGCEVEIFLHKCRAIAELPSVKGLLTFKAEDGTEQVTVDDELPITKSSSSRKRKVADADDLSVHMVHGDVLILSGDDFEYNIKRSGSGMLIIASSNV</sequence>
<feature type="region of interest" description="Disordered" evidence="1">
    <location>
        <begin position="1"/>
        <end position="225"/>
    </location>
</feature>
<name>A0AA39UVV2_9AGAR</name>
<keyword evidence="3" id="KW-1185">Reference proteome</keyword>
<evidence type="ECO:0000313" key="3">
    <source>
        <dbReference type="Proteomes" id="UP001175228"/>
    </source>
</evidence>
<feature type="compositionally biased region" description="Low complexity" evidence="1">
    <location>
        <begin position="213"/>
        <end position="225"/>
    </location>
</feature>
<feature type="region of interest" description="Disordered" evidence="1">
    <location>
        <begin position="284"/>
        <end position="306"/>
    </location>
</feature>
<feature type="compositionally biased region" description="Basic and acidic residues" evidence="1">
    <location>
        <begin position="478"/>
        <end position="515"/>
    </location>
</feature>
<feature type="region of interest" description="Disordered" evidence="1">
    <location>
        <begin position="685"/>
        <end position="715"/>
    </location>
</feature>
<evidence type="ECO:0000313" key="2">
    <source>
        <dbReference type="EMBL" id="KAK0505407.1"/>
    </source>
</evidence>
<reference evidence="2" key="1">
    <citation type="submission" date="2023-06" db="EMBL/GenBank/DDBJ databases">
        <authorList>
            <consortium name="Lawrence Berkeley National Laboratory"/>
            <person name="Ahrendt S."/>
            <person name="Sahu N."/>
            <person name="Indic B."/>
            <person name="Wong-Bajracharya J."/>
            <person name="Merenyi Z."/>
            <person name="Ke H.-M."/>
            <person name="Monk M."/>
            <person name="Kocsube S."/>
            <person name="Drula E."/>
            <person name="Lipzen A."/>
            <person name="Balint B."/>
            <person name="Henrissat B."/>
            <person name="Andreopoulos B."/>
            <person name="Martin F.M."/>
            <person name="Harder C.B."/>
            <person name="Rigling D."/>
            <person name="Ford K.L."/>
            <person name="Foster G.D."/>
            <person name="Pangilinan J."/>
            <person name="Papanicolaou A."/>
            <person name="Barry K."/>
            <person name="LaButti K."/>
            <person name="Viragh M."/>
            <person name="Koriabine M."/>
            <person name="Yan M."/>
            <person name="Riley R."/>
            <person name="Champramary S."/>
            <person name="Plett K.L."/>
            <person name="Tsai I.J."/>
            <person name="Slot J."/>
            <person name="Sipos G."/>
            <person name="Plett J."/>
            <person name="Nagy L.G."/>
            <person name="Grigoriev I.V."/>
        </authorList>
    </citation>
    <scope>NUCLEOTIDE SEQUENCE</scope>
    <source>
        <strain evidence="2">HWK02</strain>
    </source>
</reference>
<accession>A0AA39UVV2</accession>
<dbReference type="EMBL" id="JAUEPU010000002">
    <property type="protein sequence ID" value="KAK0505407.1"/>
    <property type="molecule type" value="Genomic_DNA"/>
</dbReference>
<feature type="compositionally biased region" description="Pro residues" evidence="1">
    <location>
        <begin position="752"/>
        <end position="768"/>
    </location>
</feature>
<gene>
    <name evidence="2" type="ORF">EDD18DRAFT_1344225</name>
</gene>
<feature type="compositionally biased region" description="Basic and acidic residues" evidence="1">
    <location>
        <begin position="527"/>
        <end position="540"/>
    </location>
</feature>
<protein>
    <submittedName>
        <fullName evidence="2">Uncharacterized protein</fullName>
    </submittedName>
</protein>